<dbReference type="AlphaFoldDB" id="A0A8S1JEH7"/>
<evidence type="ECO:0000256" key="5">
    <source>
        <dbReference type="ARBA" id="ARBA00023136"/>
    </source>
</evidence>
<dbReference type="GO" id="GO:0016020">
    <property type="term" value="C:membrane"/>
    <property type="evidence" value="ECO:0007669"/>
    <property type="project" value="UniProtKB-SubCell"/>
</dbReference>
<evidence type="ECO:0000256" key="2">
    <source>
        <dbReference type="ARBA" id="ARBA00010199"/>
    </source>
</evidence>
<comment type="caution">
    <text evidence="7">The sequence shown here is derived from an EMBL/GenBank/DDBJ whole genome shotgun (WGS) entry which is preliminary data.</text>
</comment>
<feature type="transmembrane region" description="Helical" evidence="6">
    <location>
        <begin position="417"/>
        <end position="435"/>
    </location>
</feature>
<feature type="transmembrane region" description="Helical" evidence="6">
    <location>
        <begin position="226"/>
        <end position="245"/>
    </location>
</feature>
<dbReference type="PANTHER" id="PTHR42893">
    <property type="entry name" value="PROTEIN DETOXIFICATION 44, CHLOROPLASTIC-RELATED"/>
    <property type="match status" value="1"/>
</dbReference>
<evidence type="ECO:0000313" key="8">
    <source>
        <dbReference type="Proteomes" id="UP000708148"/>
    </source>
</evidence>
<dbReference type="Pfam" id="PF01554">
    <property type="entry name" value="MatE"/>
    <property type="match status" value="1"/>
</dbReference>
<name>A0A8S1JEH7_9CHLO</name>
<feature type="transmembrane region" description="Helical" evidence="6">
    <location>
        <begin position="338"/>
        <end position="359"/>
    </location>
</feature>
<evidence type="ECO:0000313" key="7">
    <source>
        <dbReference type="EMBL" id="CAD7705447.1"/>
    </source>
</evidence>
<keyword evidence="8" id="KW-1185">Reference proteome</keyword>
<feature type="transmembrane region" description="Helical" evidence="6">
    <location>
        <begin position="473"/>
        <end position="491"/>
    </location>
</feature>
<feature type="transmembrane region" description="Helical" evidence="6">
    <location>
        <begin position="447"/>
        <end position="467"/>
    </location>
</feature>
<feature type="transmembrane region" description="Helical" evidence="6">
    <location>
        <begin position="109"/>
        <end position="130"/>
    </location>
</feature>
<gene>
    <name evidence="7" type="ORF">OSTQU699_LOCUS10802</name>
</gene>
<feature type="transmembrane region" description="Helical" evidence="6">
    <location>
        <begin position="193"/>
        <end position="214"/>
    </location>
</feature>
<accession>A0A8S1JEH7</accession>
<dbReference type="GO" id="GO:0015297">
    <property type="term" value="F:antiporter activity"/>
    <property type="evidence" value="ECO:0007669"/>
    <property type="project" value="InterPro"/>
</dbReference>
<protein>
    <recommendedName>
        <fullName evidence="6">Protein DETOXIFICATION</fullName>
    </recommendedName>
    <alternativeName>
        <fullName evidence="6">Multidrug and toxic compound extrusion protein</fullName>
    </alternativeName>
</protein>
<dbReference type="EMBL" id="CAJHUC010003126">
    <property type="protein sequence ID" value="CAD7705447.1"/>
    <property type="molecule type" value="Genomic_DNA"/>
</dbReference>
<keyword evidence="5 6" id="KW-0472">Membrane</keyword>
<feature type="transmembrane region" description="Helical" evidence="6">
    <location>
        <begin position="371"/>
        <end position="397"/>
    </location>
</feature>
<evidence type="ECO:0000256" key="6">
    <source>
        <dbReference type="RuleBase" id="RU004914"/>
    </source>
</evidence>
<sequence length="509" mass="54507">MFTTTHPKLCNLESRTIAVLAFRSNLSVVFSGFETAAGREPSPTAVSIANGVLLVLFPKVLLEILSLAVPGICVVIADPLFSLVDTACVGQISSAQLAALGPNTAIFNFVFQLFTFLGMSIANALASNNVHSPGLTQTARNTRRAFSESMLCYSLTIAAVLGCVATALLTMSGETLLRGMGTSAHLMKYALPYLQIRALAAPAVFITLVAQGACLGQQDMWTPMRVVLVSGLVNLLGDLWLILHFQLGTVGAAAATTVAQYAGAAFFLWYLHHKGKHGKGVPLKWKGLPRVKEMWPMLSMAGVLVQRSISLMVVYTALTAAATKLGTVEAAAHQVALQFFWLLSYFTEPFSLTAQTLIARDAADPVKVHRLAYILLFLGGLTGAVLALVQGCVLLGFPHIFSSDPAVISAVQMVAPHGMLALIVCSLAMICDGVSIGSRQMNHLPRLTAVSMLVVFWTLEFGAQAGLGLHGVWLSMVALFGSRVWLHAMYVKLHWRRSIFGENRVAVPA</sequence>
<dbReference type="Proteomes" id="UP000708148">
    <property type="component" value="Unassembled WGS sequence"/>
</dbReference>
<dbReference type="OrthoDB" id="423427at2759"/>
<feature type="transmembrane region" description="Helical" evidence="6">
    <location>
        <begin position="251"/>
        <end position="273"/>
    </location>
</feature>
<dbReference type="PANTHER" id="PTHR42893:SF44">
    <property type="entry name" value="PROTEIN DETOXIFICATION"/>
    <property type="match status" value="1"/>
</dbReference>
<comment type="similarity">
    <text evidence="2 6">Belongs to the multi antimicrobial extrusion (MATE) (TC 2.A.66.1) family.</text>
</comment>
<organism evidence="7 8">
    <name type="scientific">Ostreobium quekettii</name>
    <dbReference type="NCBI Taxonomy" id="121088"/>
    <lineage>
        <taxon>Eukaryota</taxon>
        <taxon>Viridiplantae</taxon>
        <taxon>Chlorophyta</taxon>
        <taxon>core chlorophytes</taxon>
        <taxon>Ulvophyceae</taxon>
        <taxon>TCBD clade</taxon>
        <taxon>Bryopsidales</taxon>
        <taxon>Ostreobineae</taxon>
        <taxon>Ostreobiaceae</taxon>
        <taxon>Ostreobium</taxon>
    </lineage>
</organism>
<feature type="transmembrane region" description="Helical" evidence="6">
    <location>
        <begin position="294"/>
        <end position="318"/>
    </location>
</feature>
<evidence type="ECO:0000256" key="4">
    <source>
        <dbReference type="ARBA" id="ARBA00022989"/>
    </source>
</evidence>
<comment type="subcellular location">
    <subcellularLocation>
        <location evidence="1">Membrane</location>
        <topology evidence="1">Multi-pass membrane protein</topology>
    </subcellularLocation>
</comment>
<evidence type="ECO:0000256" key="3">
    <source>
        <dbReference type="ARBA" id="ARBA00022692"/>
    </source>
</evidence>
<proteinExistence type="inferred from homology"/>
<feature type="transmembrane region" description="Helical" evidence="6">
    <location>
        <begin position="60"/>
        <end position="77"/>
    </location>
</feature>
<feature type="transmembrane region" description="Helical" evidence="6">
    <location>
        <begin position="151"/>
        <end position="173"/>
    </location>
</feature>
<keyword evidence="4 6" id="KW-1133">Transmembrane helix</keyword>
<evidence type="ECO:0000256" key="1">
    <source>
        <dbReference type="ARBA" id="ARBA00004141"/>
    </source>
</evidence>
<dbReference type="InterPro" id="IPR044644">
    <property type="entry name" value="DinF-like"/>
</dbReference>
<dbReference type="NCBIfam" id="TIGR00797">
    <property type="entry name" value="matE"/>
    <property type="match status" value="1"/>
</dbReference>
<dbReference type="InterPro" id="IPR002528">
    <property type="entry name" value="MATE_fam"/>
</dbReference>
<dbReference type="GO" id="GO:0042910">
    <property type="term" value="F:xenobiotic transmembrane transporter activity"/>
    <property type="evidence" value="ECO:0007669"/>
    <property type="project" value="InterPro"/>
</dbReference>
<keyword evidence="3 6" id="KW-0812">Transmembrane</keyword>
<reference evidence="7" key="1">
    <citation type="submission" date="2020-12" db="EMBL/GenBank/DDBJ databases">
        <authorList>
            <person name="Iha C."/>
        </authorList>
    </citation>
    <scope>NUCLEOTIDE SEQUENCE</scope>
</reference>